<sequence length="756" mass="86220">MNNRGFDGNYHRTVTTYSRRPPRTDVSIFLYSLHFLNIVYLLYHDGMVEEENQLVVLFDAPEVCSSDSSINVRFRSNIDVSVYLPRPFHEWSTDVVRYGEERSSAAFAGIIQQGDSDLRRMNFMIKNMTSQIAMLHRCSEIIATTMQKLKSFNAPVHMLPNEILGSILSFVPWRSYDKPYSPALVCRRWWDVVFRYMSSHVVCATTAGNYHPSLEVWDRVQDRSNNISSKTMALISFPSFPRTLPISRDYFHGFSYRREDGDDNGNMSTPGVLVLRVPTPGQTLTFPVATDILQSSADVAVDLIRVKKLVLLSAAGQPSHFWPSYDLSYVSLDSTPYLTLPELTSVDVIGFQSVNRLRLPWYQLTELFFGCEDWEEVVPILFLCSRLRSCTVTFHQSCDKSCMHDSMAAACFDLEHRETHASLETLSVSIGFCNLLGDLFNRFALPALMSLFIHSPWTHHWPGTSFKEFMANSPCLQILSLSSPQLSADELSCALHFTPLLTSLTLHDLTSSSTPDVSFLRKMVQFTIDGPVLVPRLQHLSLSADRYVWDPTAYIPAWIDMVEGRWRGPPDVVVPRSQLRIVEMCTRSVACWDYDDPYYKVRTACSLHDLERLRALAREGLEVYDLDFSGARIDLMSLLPFEEKLDQKKGSDDDELSWEVMRSSHQLFKDSSPDREVADSDEYFYPGSSEDSDSVHGEDFANPDCDECEFKEDIDLGSDSEYEYQSDSSEDSLEYLGIDLESDYEDYESEDDSSSQ</sequence>
<keyword evidence="3" id="KW-1185">Reference proteome</keyword>
<name>A0A0D7AP76_9AGAR</name>
<dbReference type="EMBL" id="KN881618">
    <property type="protein sequence ID" value="KIY53367.1"/>
    <property type="molecule type" value="Genomic_DNA"/>
</dbReference>
<evidence type="ECO:0008006" key="4">
    <source>
        <dbReference type="Google" id="ProtNLM"/>
    </source>
</evidence>
<accession>A0A0D7AP76</accession>
<evidence type="ECO:0000313" key="3">
    <source>
        <dbReference type="Proteomes" id="UP000054144"/>
    </source>
</evidence>
<dbReference type="Proteomes" id="UP000054144">
    <property type="component" value="Unassembled WGS sequence"/>
</dbReference>
<proteinExistence type="predicted"/>
<dbReference type="SUPFAM" id="SSF52047">
    <property type="entry name" value="RNI-like"/>
    <property type="match status" value="1"/>
</dbReference>
<dbReference type="AlphaFoldDB" id="A0A0D7AP76"/>
<evidence type="ECO:0000313" key="2">
    <source>
        <dbReference type="EMBL" id="KIY53367.1"/>
    </source>
</evidence>
<feature type="compositionally biased region" description="Basic and acidic residues" evidence="1">
    <location>
        <begin position="667"/>
        <end position="678"/>
    </location>
</feature>
<gene>
    <name evidence="2" type="ORF">FISHEDRAFT_68973</name>
</gene>
<reference evidence="2 3" key="1">
    <citation type="journal article" date="2015" name="Fungal Genet. Biol.">
        <title>Evolution of novel wood decay mechanisms in Agaricales revealed by the genome sequences of Fistulina hepatica and Cylindrobasidium torrendii.</title>
        <authorList>
            <person name="Floudas D."/>
            <person name="Held B.W."/>
            <person name="Riley R."/>
            <person name="Nagy L.G."/>
            <person name="Koehler G."/>
            <person name="Ransdell A.S."/>
            <person name="Younus H."/>
            <person name="Chow J."/>
            <person name="Chiniquy J."/>
            <person name="Lipzen A."/>
            <person name="Tritt A."/>
            <person name="Sun H."/>
            <person name="Haridas S."/>
            <person name="LaButti K."/>
            <person name="Ohm R.A."/>
            <person name="Kues U."/>
            <person name="Blanchette R.A."/>
            <person name="Grigoriev I.V."/>
            <person name="Minto R.E."/>
            <person name="Hibbett D.S."/>
        </authorList>
    </citation>
    <scope>NUCLEOTIDE SEQUENCE [LARGE SCALE GENOMIC DNA]</scope>
    <source>
        <strain evidence="2 3">ATCC 64428</strain>
    </source>
</reference>
<protein>
    <recommendedName>
        <fullName evidence="4">F-box domain-containing protein</fullName>
    </recommendedName>
</protein>
<feature type="region of interest" description="Disordered" evidence="1">
    <location>
        <begin position="667"/>
        <end position="706"/>
    </location>
</feature>
<evidence type="ECO:0000256" key="1">
    <source>
        <dbReference type="SAM" id="MobiDB-lite"/>
    </source>
</evidence>
<organism evidence="2 3">
    <name type="scientific">Fistulina hepatica ATCC 64428</name>
    <dbReference type="NCBI Taxonomy" id="1128425"/>
    <lineage>
        <taxon>Eukaryota</taxon>
        <taxon>Fungi</taxon>
        <taxon>Dikarya</taxon>
        <taxon>Basidiomycota</taxon>
        <taxon>Agaricomycotina</taxon>
        <taxon>Agaricomycetes</taxon>
        <taxon>Agaricomycetidae</taxon>
        <taxon>Agaricales</taxon>
        <taxon>Fistulinaceae</taxon>
        <taxon>Fistulina</taxon>
    </lineage>
</organism>